<reference evidence="1 2" key="1">
    <citation type="submission" date="2023-07" db="EMBL/GenBank/DDBJ databases">
        <title>Sorghum-associated microbial communities from plants grown in Nebraska, USA.</title>
        <authorList>
            <person name="Schachtman D."/>
        </authorList>
    </citation>
    <scope>NUCLEOTIDE SEQUENCE [LARGE SCALE GENOMIC DNA]</scope>
    <source>
        <strain evidence="1 2">BE313</strain>
    </source>
</reference>
<name>A0ABU2CDS6_9BURK</name>
<sequence>MQPNRHALAAAFPEPGESVSDDRIAQLVGQVYAAGPAAEQSRLLEHLLRPLGVLSLVAVANGIFAQFRLRSGWQDLQVRMEDAQSVSPSDVVALVHHVQQVQVEAVDGLVKILSNSPVMAGSAATALLVTVLVKRARNRRANDSSDSIAA</sequence>
<dbReference type="RefSeq" id="WP_310376174.1">
    <property type="nucleotide sequence ID" value="NZ_JAVDXT010000004.1"/>
</dbReference>
<gene>
    <name evidence="1" type="ORF">J2X19_004189</name>
</gene>
<protein>
    <submittedName>
        <fullName evidence="1">Uncharacterized protein</fullName>
    </submittedName>
</protein>
<evidence type="ECO:0000313" key="2">
    <source>
        <dbReference type="Proteomes" id="UP001180487"/>
    </source>
</evidence>
<proteinExistence type="predicted"/>
<accession>A0ABU2CDS6</accession>
<organism evidence="1 2">
    <name type="scientific">Rhodoferax ferrireducens</name>
    <dbReference type="NCBI Taxonomy" id="192843"/>
    <lineage>
        <taxon>Bacteria</taxon>
        <taxon>Pseudomonadati</taxon>
        <taxon>Pseudomonadota</taxon>
        <taxon>Betaproteobacteria</taxon>
        <taxon>Burkholderiales</taxon>
        <taxon>Comamonadaceae</taxon>
        <taxon>Rhodoferax</taxon>
    </lineage>
</organism>
<dbReference type="Proteomes" id="UP001180487">
    <property type="component" value="Unassembled WGS sequence"/>
</dbReference>
<keyword evidence="2" id="KW-1185">Reference proteome</keyword>
<dbReference type="EMBL" id="JAVDXT010000004">
    <property type="protein sequence ID" value="MDR7379495.1"/>
    <property type="molecule type" value="Genomic_DNA"/>
</dbReference>
<comment type="caution">
    <text evidence="1">The sequence shown here is derived from an EMBL/GenBank/DDBJ whole genome shotgun (WGS) entry which is preliminary data.</text>
</comment>
<evidence type="ECO:0000313" key="1">
    <source>
        <dbReference type="EMBL" id="MDR7379495.1"/>
    </source>
</evidence>